<keyword evidence="1" id="KW-0614">Plasmid</keyword>
<sequence>MTVLDKYIDDLAKELIENTAGNTPCLPLSIQECRCPTS</sequence>
<dbReference type="EMBL" id="CP000839">
    <property type="protein sequence ID" value="ABW31840.1"/>
    <property type="molecule type" value="Genomic_DNA"/>
</dbReference>
<dbReference type="KEGG" id="amr:AM1_B0115"/>
<proteinExistence type="predicted"/>
<keyword evidence="2" id="KW-1185">Reference proteome</keyword>
<dbReference type="AlphaFoldDB" id="A8ZM71"/>
<evidence type="ECO:0000313" key="2">
    <source>
        <dbReference type="Proteomes" id="UP000000268"/>
    </source>
</evidence>
<gene>
    <name evidence="1" type="ordered locus">AM1_B0115</name>
</gene>
<organism evidence="1 2">
    <name type="scientific">Acaryochloris marina (strain MBIC 11017)</name>
    <dbReference type="NCBI Taxonomy" id="329726"/>
    <lineage>
        <taxon>Bacteria</taxon>
        <taxon>Bacillati</taxon>
        <taxon>Cyanobacteriota</taxon>
        <taxon>Cyanophyceae</taxon>
        <taxon>Acaryochloridales</taxon>
        <taxon>Acaryochloridaceae</taxon>
        <taxon>Acaryochloris</taxon>
    </lineage>
</organism>
<protein>
    <submittedName>
        <fullName evidence="1">Uncharacterized protein</fullName>
    </submittedName>
</protein>
<evidence type="ECO:0000313" key="1">
    <source>
        <dbReference type="EMBL" id="ABW31840.1"/>
    </source>
</evidence>
<accession>A8ZM71</accession>
<geneLocation type="plasmid" evidence="1 2">
    <name>pREB2</name>
</geneLocation>
<reference evidence="1 2" key="1">
    <citation type="journal article" date="2008" name="Proc. Natl. Acad. Sci. U.S.A.">
        <title>Niche adaptation and genome expansion in the chlorophyll d-producing cyanobacterium Acaryochloris marina.</title>
        <authorList>
            <person name="Swingley W.D."/>
            <person name="Chen M."/>
            <person name="Cheung P.C."/>
            <person name="Conrad A.L."/>
            <person name="Dejesa L.C."/>
            <person name="Hao J."/>
            <person name="Honchak B.M."/>
            <person name="Karbach L.E."/>
            <person name="Kurdoglu A."/>
            <person name="Lahiri S."/>
            <person name="Mastrian S.D."/>
            <person name="Miyashita H."/>
            <person name="Page L."/>
            <person name="Ramakrishna P."/>
            <person name="Satoh S."/>
            <person name="Sattley W.M."/>
            <person name="Shimada Y."/>
            <person name="Taylor H.L."/>
            <person name="Tomo T."/>
            <person name="Tsuchiya T."/>
            <person name="Wang Z.T."/>
            <person name="Raymond J."/>
            <person name="Mimuro M."/>
            <person name="Blankenship R.E."/>
            <person name="Touchman J.W."/>
        </authorList>
    </citation>
    <scope>NUCLEOTIDE SEQUENCE [LARGE SCALE GENOMIC DNA]</scope>
    <source>
        <strain evidence="2">MBIC 11017</strain>
        <plasmid evidence="2">Plasmid pREB2</plasmid>
    </source>
</reference>
<name>A8ZM71_ACAM1</name>
<dbReference type="HOGENOM" id="CLU_3323273_0_0_3"/>
<dbReference type="Proteomes" id="UP000000268">
    <property type="component" value="Plasmid pREB2"/>
</dbReference>